<feature type="region of interest" description="Disordered" evidence="5">
    <location>
        <begin position="1117"/>
        <end position="1205"/>
    </location>
</feature>
<evidence type="ECO:0000259" key="6">
    <source>
        <dbReference type="PROSITE" id="PS50219"/>
    </source>
</evidence>
<feature type="compositionally biased region" description="Polar residues" evidence="5">
    <location>
        <begin position="72"/>
        <end position="94"/>
    </location>
</feature>
<dbReference type="PANTHER" id="PTHR12894">
    <property type="entry name" value="CNH DOMAIN CONTAINING"/>
    <property type="match status" value="1"/>
</dbReference>
<dbReference type="GO" id="GO:0006914">
    <property type="term" value="P:autophagy"/>
    <property type="evidence" value="ECO:0007669"/>
    <property type="project" value="TreeGrafter"/>
</dbReference>
<dbReference type="STRING" id="49012.A0A0F7SC21"/>
<keyword evidence="9" id="KW-1185">Reference proteome</keyword>
<evidence type="ECO:0000313" key="9">
    <source>
        <dbReference type="Proteomes" id="UP000242770"/>
    </source>
</evidence>
<name>A0A0F7SC21_9BASI</name>
<dbReference type="EMBL" id="LK056665">
    <property type="protein sequence ID" value="CDS82101.1"/>
    <property type="molecule type" value="Genomic_DNA"/>
</dbReference>
<keyword evidence="2" id="KW-0813">Transport</keyword>
<feature type="domain" description="CNH" evidence="6">
    <location>
        <begin position="47"/>
        <end position="388"/>
    </location>
</feature>
<proteinExistence type="predicted"/>
<reference evidence="7" key="2">
    <citation type="submission" date="2014-06" db="EMBL/GenBank/DDBJ databases">
        <authorList>
            <person name="Ju J."/>
            <person name="Zhang J."/>
        </authorList>
    </citation>
    <scope>NUCLEOTIDE SEQUENCE</scope>
    <source>
        <strain evidence="7">SscI8</strain>
    </source>
</reference>
<dbReference type="GO" id="GO:0016020">
    <property type="term" value="C:membrane"/>
    <property type="evidence" value="ECO:0007669"/>
    <property type="project" value="TreeGrafter"/>
</dbReference>
<organism evidence="8 9">
    <name type="scientific">Sporisorium scitamineum</name>
    <dbReference type="NCBI Taxonomy" id="49012"/>
    <lineage>
        <taxon>Eukaryota</taxon>
        <taxon>Fungi</taxon>
        <taxon>Dikarya</taxon>
        <taxon>Basidiomycota</taxon>
        <taxon>Ustilaginomycotina</taxon>
        <taxon>Ustilaginomycetes</taxon>
        <taxon>Ustilaginales</taxon>
        <taxon>Ustilaginaceae</taxon>
        <taxon>Sporisorium</taxon>
    </lineage>
</organism>
<dbReference type="GO" id="GO:0005737">
    <property type="term" value="C:cytoplasm"/>
    <property type="evidence" value="ECO:0007669"/>
    <property type="project" value="UniProtKB-SubCell"/>
</dbReference>
<gene>
    <name evidence="8" type="primary">SSCI60440.1</name>
    <name evidence="7" type="ORF">SPSC_02921</name>
</gene>
<evidence type="ECO:0000256" key="4">
    <source>
        <dbReference type="ARBA" id="ARBA00022927"/>
    </source>
</evidence>
<dbReference type="Pfam" id="PF10366">
    <property type="entry name" value="Vps39_1"/>
    <property type="match status" value="1"/>
</dbReference>
<dbReference type="InterPro" id="IPR036322">
    <property type="entry name" value="WD40_repeat_dom_sf"/>
</dbReference>
<keyword evidence="3" id="KW-0963">Cytoplasm</keyword>
<protein>
    <submittedName>
        <fullName evidence="7">Related to TGF beta receptor associated protein-1</fullName>
    </submittedName>
</protein>
<dbReference type="InterPro" id="IPR032914">
    <property type="entry name" value="Vam6/VPS39/TRAP1"/>
</dbReference>
<feature type="region of interest" description="Disordered" evidence="5">
    <location>
        <begin position="411"/>
        <end position="432"/>
    </location>
</feature>
<dbReference type="GO" id="GO:0034058">
    <property type="term" value="P:endosomal vesicle fusion"/>
    <property type="evidence" value="ECO:0007669"/>
    <property type="project" value="TreeGrafter"/>
</dbReference>
<keyword evidence="4" id="KW-0653">Protein transport</keyword>
<feature type="compositionally biased region" description="Basic and acidic residues" evidence="5">
    <location>
        <begin position="1155"/>
        <end position="1172"/>
    </location>
</feature>
<reference evidence="8" key="3">
    <citation type="submission" date="2014-06" db="EMBL/GenBank/DDBJ databases">
        <authorList>
            <person name="Berkman J.Paul."/>
        </authorList>
    </citation>
    <scope>NUCLEOTIDE SEQUENCE [LARGE SCALE GENOMIC DNA]</scope>
</reference>
<dbReference type="EMBL" id="CCFA01003608">
    <property type="protein sequence ID" value="CDW98690.1"/>
    <property type="molecule type" value="Genomic_DNA"/>
</dbReference>
<comment type="subcellular location">
    <subcellularLocation>
        <location evidence="1">Cytoplasm</location>
    </subcellularLocation>
</comment>
<dbReference type="AlphaFoldDB" id="A0A0F7SC21"/>
<dbReference type="SUPFAM" id="SSF50978">
    <property type="entry name" value="WD40 repeat-like"/>
    <property type="match status" value="1"/>
</dbReference>
<dbReference type="InterPro" id="IPR001180">
    <property type="entry name" value="CNH_dom"/>
</dbReference>
<feature type="region of interest" description="Disordered" evidence="5">
    <location>
        <begin position="72"/>
        <end position="102"/>
    </location>
</feature>
<evidence type="ECO:0000256" key="5">
    <source>
        <dbReference type="SAM" id="MobiDB-lite"/>
    </source>
</evidence>
<accession>A0A0F7SC21</accession>
<evidence type="ECO:0000256" key="2">
    <source>
        <dbReference type="ARBA" id="ARBA00022448"/>
    </source>
</evidence>
<feature type="region of interest" description="Disordered" evidence="5">
    <location>
        <begin position="27"/>
        <end position="46"/>
    </location>
</feature>
<dbReference type="InterPro" id="IPR019452">
    <property type="entry name" value="VPS39/TGF_beta_rcpt-assoc_1"/>
</dbReference>
<keyword evidence="7" id="KW-0675">Receptor</keyword>
<dbReference type="GO" id="GO:0015031">
    <property type="term" value="P:protein transport"/>
    <property type="evidence" value="ECO:0007669"/>
    <property type="project" value="UniProtKB-KW"/>
</dbReference>
<evidence type="ECO:0000256" key="3">
    <source>
        <dbReference type="ARBA" id="ARBA00022490"/>
    </source>
</evidence>
<dbReference type="PANTHER" id="PTHR12894:SF27">
    <property type="entry name" value="TRANSFORMING GROWTH FACTOR-BETA RECEPTOR-ASSOCIATED PROTEIN 1"/>
    <property type="match status" value="1"/>
</dbReference>
<dbReference type="OrthoDB" id="10258882at2759"/>
<evidence type="ECO:0000256" key="1">
    <source>
        <dbReference type="ARBA" id="ARBA00004496"/>
    </source>
</evidence>
<reference evidence="9" key="1">
    <citation type="submission" date="2014-06" db="EMBL/GenBank/DDBJ databases">
        <authorList>
            <person name="Berkman P.J."/>
        </authorList>
    </citation>
    <scope>NUCLEOTIDE SEQUENCE [LARGE SCALE GENOMIC DNA]</scope>
</reference>
<evidence type="ECO:0000313" key="7">
    <source>
        <dbReference type="EMBL" id="CDS82101.1"/>
    </source>
</evidence>
<dbReference type="Pfam" id="PF00780">
    <property type="entry name" value="CNH"/>
    <property type="match status" value="1"/>
</dbReference>
<evidence type="ECO:0000313" key="8">
    <source>
        <dbReference type="EMBL" id="CDW98690.1"/>
    </source>
</evidence>
<dbReference type="PROSITE" id="PS50219">
    <property type="entry name" value="CNH"/>
    <property type="match status" value="1"/>
</dbReference>
<feature type="compositionally biased region" description="Polar residues" evidence="5">
    <location>
        <begin position="423"/>
        <end position="432"/>
    </location>
</feature>
<sequence length="1205" mass="131606">MAPPPSTGSQEPVPPYSLAPLLFPTLPNDAADHINPESPAAIQQNSQRAIRCSESDGSFLYVGSSDGAIHSFQISSGNSPQSSTSKATSPSTHSYKLRHSRSISNHSKPIEKIVLLRPFNAAAVLCEGVVSFFSLPDWSPVRSLPSTRAVSTVILDDEESEHGSGSDAAGMISICLVRRKNIILAKIGAEGRSDLLWATVKDIPLPEGAIFARRFADTLCIANATEYSLVNLSSGHITPLQLPISQTGESPSAQVRPSIVTIPVQPPNDREGSLSPAMDRSSSSSAPVKCEFLVTSHSGSITLGVFVKTSGEPAPKLLEWPSHPRSVTYDGKHLVSLLRNDTIEIHSLGQASVDKVQTLQLPPGLDPRFLQSIEAPSSLPQSSSSDKPGLGADPLNDLDVVKVSLSRLDGPDAPVLRRASEHASPTSSSQRQILLCGRNSTSSIQQDPLLSWTVQQLHQGQLRKLRQSLASYRCSRHPTQPKDDLLRTSLESSMAHALLGIELLHRTDFSAAGEVLCHANLDPRLVLALFPSLGQGSQRAEEAIMPALVLNNLDKLKSEDSDRLQSIDDLVSSNLVLNYSPPLDVATDKALVQLRQQLLQGSERMLRTLLEAWRADSTAAFTIQGGFESRSPAGSFMDEQMLANVNACVDSAYLQLIVERRGASERDDAAVEDELVTFLRSKHSCDSSQVEEALKQKQYFSLLAGYYESTGDVEGALRTWTALIDGEIVDAFERTVDVPTAVSKVASLLKDETDSILLSTYGRWLVRKDSEAGLKILTKQTAKLGSDPSQKSAMRSKAQELESIQAQKATINELRDIDADAAIKYLEAVALSTKVQDEQMHRELSAALLRRVEDHLRDDSYRRKMDEMAQDYAQGSYAESFFAHLALASDGSSKEADRLKMAMLLQGSTVLDYESLLTMIAPLGSLVYEKAIILGKLGRDSDALSLLAITLRDANSAEAYCSQDGEVLSPMLAASIAEDHEALRPFAAMLSRTYAQRVKAHARATAQRELSAVQRKQELLKQLLSVYMVNGAEEKFRIATAHLLNTQALHLDSREVLELVPKDWSLQTLETFLTQSLRRQLHRRREMLMLRNIAKCRNLDVAEDLWARQRAMGGILQDTNADGGLGGGGDAQDEESSYTEWKEGHSEEDAALDVTSEKKQRQQRQRQRDAVVGKEAMIDGAPASYEIPPSTAIDHADTNDVDDLT</sequence>
<dbReference type="Proteomes" id="UP000242770">
    <property type="component" value="Unassembled WGS sequence"/>
</dbReference>
<feature type="region of interest" description="Disordered" evidence="5">
    <location>
        <begin position="262"/>
        <end position="283"/>
    </location>
</feature>